<proteinExistence type="predicted"/>
<dbReference type="AlphaFoldDB" id="A0A4U1CVD5"/>
<keyword evidence="1" id="KW-1133">Transmembrane helix</keyword>
<feature type="transmembrane region" description="Helical" evidence="1">
    <location>
        <begin position="80"/>
        <end position="101"/>
    </location>
</feature>
<evidence type="ECO:0000256" key="1">
    <source>
        <dbReference type="SAM" id="Phobius"/>
    </source>
</evidence>
<evidence type="ECO:0000313" key="2">
    <source>
        <dbReference type="EMBL" id="TKC12793.1"/>
    </source>
</evidence>
<sequence length="185" mass="21627">MIQKLLNLLISAQLIGFGLWCIYYCIRIGNSFVNRFDIVVTFITRIVGILFILQIVFTLLNGFFSASEYEQFALANRGFGPYWLEFWLMFLIPLLCTQLLWIRKLRSMRYARLAMGLFLIGIQSIEKLIILIASSQRDFIPGSVQNAFVYEMASNNIYLLLIFFVFNFIAYLIVRQYHKLSSQNV</sequence>
<reference evidence="2 3" key="1">
    <citation type="submission" date="2019-04" db="EMBL/GenBank/DDBJ databases">
        <title>Pedobacter sp. RP-3-22 sp. nov., isolated from Arctic soil.</title>
        <authorList>
            <person name="Dahal R.H."/>
            <person name="Kim D.-U."/>
        </authorList>
    </citation>
    <scope>NUCLEOTIDE SEQUENCE [LARGE SCALE GENOMIC DNA]</scope>
    <source>
        <strain evidence="2 3">RP-3-22</strain>
    </source>
</reference>
<dbReference type="EMBL" id="SWBR01000001">
    <property type="protein sequence ID" value="TKC12793.1"/>
    <property type="molecule type" value="Genomic_DNA"/>
</dbReference>
<accession>A0A4U1CVD5</accession>
<dbReference type="OrthoDB" id="1357554at2"/>
<keyword evidence="1" id="KW-0472">Membrane</keyword>
<feature type="transmembrane region" description="Helical" evidence="1">
    <location>
        <begin position="155"/>
        <end position="174"/>
    </location>
</feature>
<feature type="transmembrane region" description="Helical" evidence="1">
    <location>
        <begin position="6"/>
        <end position="26"/>
    </location>
</feature>
<feature type="transmembrane region" description="Helical" evidence="1">
    <location>
        <begin position="113"/>
        <end position="135"/>
    </location>
</feature>
<keyword evidence="3" id="KW-1185">Reference proteome</keyword>
<keyword evidence="1" id="KW-0812">Transmembrane</keyword>
<feature type="transmembrane region" description="Helical" evidence="1">
    <location>
        <begin position="38"/>
        <end position="60"/>
    </location>
</feature>
<name>A0A4U1CVD5_9SPHI</name>
<dbReference type="RefSeq" id="WP_136838917.1">
    <property type="nucleotide sequence ID" value="NZ_SWBR01000001.1"/>
</dbReference>
<dbReference type="Proteomes" id="UP000309488">
    <property type="component" value="Unassembled WGS sequence"/>
</dbReference>
<gene>
    <name evidence="2" type="ORF">FA048_04020</name>
</gene>
<protein>
    <submittedName>
        <fullName evidence="2">Uncharacterized protein</fullName>
    </submittedName>
</protein>
<evidence type="ECO:0000313" key="3">
    <source>
        <dbReference type="Proteomes" id="UP000309488"/>
    </source>
</evidence>
<organism evidence="2 3">
    <name type="scientific">Pedobacter polaris</name>
    <dbReference type="NCBI Taxonomy" id="2571273"/>
    <lineage>
        <taxon>Bacteria</taxon>
        <taxon>Pseudomonadati</taxon>
        <taxon>Bacteroidota</taxon>
        <taxon>Sphingobacteriia</taxon>
        <taxon>Sphingobacteriales</taxon>
        <taxon>Sphingobacteriaceae</taxon>
        <taxon>Pedobacter</taxon>
    </lineage>
</organism>
<comment type="caution">
    <text evidence="2">The sequence shown here is derived from an EMBL/GenBank/DDBJ whole genome shotgun (WGS) entry which is preliminary data.</text>
</comment>